<keyword evidence="6" id="KW-1015">Disulfide bond</keyword>
<dbReference type="Gene3D" id="2.60.40.10">
    <property type="entry name" value="Immunoglobulins"/>
    <property type="match status" value="3"/>
</dbReference>
<dbReference type="AlphaFoldDB" id="A0AAV2PZR6"/>
<comment type="caution">
    <text evidence="11">The sequence shown here is derived from an EMBL/GenBank/DDBJ whole genome shotgun (WGS) entry which is preliminary data.</text>
</comment>
<dbReference type="InterPro" id="IPR007110">
    <property type="entry name" value="Ig-like_dom"/>
</dbReference>
<gene>
    <name evidence="11" type="ORF">MNOR_LOCUS6367</name>
</gene>
<dbReference type="InterPro" id="IPR003599">
    <property type="entry name" value="Ig_sub"/>
</dbReference>
<feature type="non-terminal residue" evidence="11">
    <location>
        <position position="1"/>
    </location>
</feature>
<keyword evidence="5" id="KW-0472">Membrane</keyword>
<protein>
    <recommendedName>
        <fullName evidence="10">Ig-like domain-containing protein</fullName>
    </recommendedName>
</protein>
<dbReference type="PROSITE" id="PS50835">
    <property type="entry name" value="IG_LIKE"/>
    <property type="match status" value="3"/>
</dbReference>
<dbReference type="SMART" id="SM00409">
    <property type="entry name" value="IG"/>
    <property type="match status" value="3"/>
</dbReference>
<keyword evidence="7" id="KW-0325">Glycoprotein</keyword>
<dbReference type="GO" id="GO:0043005">
    <property type="term" value="C:neuron projection"/>
    <property type="evidence" value="ECO:0007669"/>
    <property type="project" value="TreeGrafter"/>
</dbReference>
<dbReference type="InterPro" id="IPR036179">
    <property type="entry name" value="Ig-like_dom_sf"/>
</dbReference>
<evidence type="ECO:0000256" key="6">
    <source>
        <dbReference type="ARBA" id="ARBA00023157"/>
    </source>
</evidence>
<evidence type="ECO:0000256" key="9">
    <source>
        <dbReference type="SAM" id="MobiDB-lite"/>
    </source>
</evidence>
<dbReference type="InterPro" id="IPR013098">
    <property type="entry name" value="Ig_I-set"/>
</dbReference>
<keyword evidence="3" id="KW-0732">Signal</keyword>
<feature type="region of interest" description="Disordered" evidence="9">
    <location>
        <begin position="443"/>
        <end position="464"/>
    </location>
</feature>
<dbReference type="Pfam" id="PF13927">
    <property type="entry name" value="Ig_3"/>
    <property type="match status" value="2"/>
</dbReference>
<dbReference type="SUPFAM" id="SSF48726">
    <property type="entry name" value="Immunoglobulin"/>
    <property type="match status" value="3"/>
</dbReference>
<evidence type="ECO:0000313" key="12">
    <source>
        <dbReference type="Proteomes" id="UP001497623"/>
    </source>
</evidence>
<dbReference type="SMART" id="SM00408">
    <property type="entry name" value="IGc2"/>
    <property type="match status" value="3"/>
</dbReference>
<accession>A0AAV2PZR6</accession>
<evidence type="ECO:0000256" key="5">
    <source>
        <dbReference type="ARBA" id="ARBA00023136"/>
    </source>
</evidence>
<evidence type="ECO:0000256" key="8">
    <source>
        <dbReference type="ARBA" id="ARBA00023319"/>
    </source>
</evidence>
<evidence type="ECO:0000256" key="1">
    <source>
        <dbReference type="ARBA" id="ARBA00004236"/>
    </source>
</evidence>
<dbReference type="PANTHER" id="PTHR12231:SF268">
    <property type="entry name" value="CONTACTIN-3-LIKE PROTEIN"/>
    <property type="match status" value="1"/>
</dbReference>
<proteinExistence type="predicted"/>
<dbReference type="Proteomes" id="UP001497623">
    <property type="component" value="Unassembled WGS sequence"/>
</dbReference>
<evidence type="ECO:0000313" key="11">
    <source>
        <dbReference type="EMBL" id="CAL4067291.1"/>
    </source>
</evidence>
<dbReference type="FunFam" id="2.60.40.10:FF:000328">
    <property type="entry name" value="CLUMA_CG000981, isoform A"/>
    <property type="match status" value="1"/>
</dbReference>
<dbReference type="GO" id="GO:0005886">
    <property type="term" value="C:plasma membrane"/>
    <property type="evidence" value="ECO:0007669"/>
    <property type="project" value="UniProtKB-SubCell"/>
</dbReference>
<evidence type="ECO:0000256" key="4">
    <source>
        <dbReference type="ARBA" id="ARBA00022737"/>
    </source>
</evidence>
<feature type="domain" description="Ig-like" evidence="10">
    <location>
        <begin position="306"/>
        <end position="389"/>
    </location>
</feature>
<name>A0AAV2PZR6_MEGNR</name>
<dbReference type="PANTHER" id="PTHR12231">
    <property type="entry name" value="CTX-RELATED TYPE I TRANSMEMBRANE PROTEIN"/>
    <property type="match status" value="1"/>
</dbReference>
<evidence type="ECO:0000256" key="3">
    <source>
        <dbReference type="ARBA" id="ARBA00022729"/>
    </source>
</evidence>
<keyword evidence="2" id="KW-1003">Cell membrane</keyword>
<comment type="subcellular location">
    <subcellularLocation>
        <location evidence="1">Cell membrane</location>
    </subcellularLocation>
</comment>
<evidence type="ECO:0000259" key="10">
    <source>
        <dbReference type="PROSITE" id="PS50835"/>
    </source>
</evidence>
<reference evidence="11 12" key="1">
    <citation type="submission" date="2024-05" db="EMBL/GenBank/DDBJ databases">
        <authorList>
            <person name="Wallberg A."/>
        </authorList>
    </citation>
    <scope>NUCLEOTIDE SEQUENCE [LARGE SCALE GENOMIC DNA]</scope>
</reference>
<feature type="domain" description="Ig-like" evidence="10">
    <location>
        <begin position="202"/>
        <end position="298"/>
    </location>
</feature>
<feature type="compositionally biased region" description="Polar residues" evidence="9">
    <location>
        <begin position="446"/>
        <end position="456"/>
    </location>
</feature>
<keyword evidence="8" id="KW-0393">Immunoglobulin domain</keyword>
<dbReference type="InterPro" id="IPR013783">
    <property type="entry name" value="Ig-like_fold"/>
</dbReference>
<keyword evidence="4" id="KW-0677">Repeat</keyword>
<feature type="domain" description="Ig-like" evidence="10">
    <location>
        <begin position="400"/>
        <end position="503"/>
    </location>
</feature>
<dbReference type="EMBL" id="CAXKWB010002622">
    <property type="protein sequence ID" value="CAL4067291.1"/>
    <property type="molecule type" value="Genomic_DNA"/>
</dbReference>
<sequence length="662" mass="72182">AIMYIEKKVIDINGGKNDTNIVRKKYIILVNIMMVLQYLLKCKLSHRREPVILHKKKTKHRNNDISSKYITLYSETCNSRKICDVKRLKNNRLFVRLHRNIMKLKNEGYSDRVYESCSERTLFPPMGFDNTQVSCLEHNPCQPELKDNSKVFTMYTSDQRRDNESKYNQPLKTLHKFYNVRLLALFLIGLSLVSGSAAESSPQFASPLRNLTVAAGRDARLSCVVENLHDYKVAWVHYGWRGRAVLTVHHQVITKNPRVSLLRERGGGVWTLVIANVTTTDQGGYMCQINTVPPAKIYGHITVLVPPVISTPPADVVAVEGEDVTLECEAQGDPEPTITWRREDGGEFSINHTQVSEAGGRSLLLNSVSRGDAGAYLCMASNTVPPAVSARAQLFVKYAPVLELGEKALVWKKLGEDAVLECHFQAWPTPTVVWTRESQLPGVAQDSGSQTVQGDGNVSDDAGPSGAGIARLLLRKVDSHHFGHYRCNVTNDMGSAVATLTLVETTTTSTTTTTTPSTTTATTTTTQRPSSAPSKGVGGWATAGDSGPYDAAVQEGGVMAGSDTQGKHSGPSSASWVPAVSSSTSQDASVPPIAGAKSDLGQHRYIQGNEPPSEPLPRPLHPEVKSGSASTLGEADMKFGIYITLSLFIIHLVSKNTSFGYC</sequence>
<feature type="compositionally biased region" description="Low complexity" evidence="9">
    <location>
        <begin position="569"/>
        <end position="585"/>
    </location>
</feature>
<organism evidence="11 12">
    <name type="scientific">Meganyctiphanes norvegica</name>
    <name type="common">Northern krill</name>
    <name type="synonym">Thysanopoda norvegica</name>
    <dbReference type="NCBI Taxonomy" id="48144"/>
    <lineage>
        <taxon>Eukaryota</taxon>
        <taxon>Metazoa</taxon>
        <taxon>Ecdysozoa</taxon>
        <taxon>Arthropoda</taxon>
        <taxon>Crustacea</taxon>
        <taxon>Multicrustacea</taxon>
        <taxon>Malacostraca</taxon>
        <taxon>Eumalacostraca</taxon>
        <taxon>Eucarida</taxon>
        <taxon>Euphausiacea</taxon>
        <taxon>Euphausiidae</taxon>
        <taxon>Meganyctiphanes</taxon>
    </lineage>
</organism>
<evidence type="ECO:0000256" key="7">
    <source>
        <dbReference type="ARBA" id="ARBA00023180"/>
    </source>
</evidence>
<evidence type="ECO:0000256" key="2">
    <source>
        <dbReference type="ARBA" id="ARBA00022475"/>
    </source>
</evidence>
<feature type="compositionally biased region" description="Low complexity" evidence="9">
    <location>
        <begin position="506"/>
        <end position="526"/>
    </location>
</feature>
<dbReference type="Pfam" id="PF07679">
    <property type="entry name" value="I-set"/>
    <property type="match status" value="1"/>
</dbReference>
<feature type="region of interest" description="Disordered" evidence="9">
    <location>
        <begin position="506"/>
        <end position="629"/>
    </location>
</feature>
<keyword evidence="12" id="KW-1185">Reference proteome</keyword>
<dbReference type="InterPro" id="IPR051170">
    <property type="entry name" value="Neural/epithelial_adhesion"/>
</dbReference>
<dbReference type="InterPro" id="IPR003598">
    <property type="entry name" value="Ig_sub2"/>
</dbReference>